<gene>
    <name evidence="1" type="ORF">DI392_02760</name>
</gene>
<name>A0A2U3BEJ8_9VIBR</name>
<sequence>MKTVICNSAQSFLDMAENDFLKGMDVHCVFPTTDTVKKMIMHCQKRHNIGHVSFAETTMEVVSAL</sequence>
<keyword evidence="2" id="KW-1185">Reference proteome</keyword>
<protein>
    <submittedName>
        <fullName evidence="1">Uncharacterized protein</fullName>
    </submittedName>
</protein>
<accession>A0A2U3BEJ8</accession>
<dbReference type="AlphaFoldDB" id="A0A2U3BEJ8"/>
<dbReference type="OrthoDB" id="5889729at2"/>
<dbReference type="EMBL" id="QFWT01000001">
    <property type="protein sequence ID" value="PWI35205.1"/>
    <property type="molecule type" value="Genomic_DNA"/>
</dbReference>
<comment type="caution">
    <text evidence="1">The sequence shown here is derived from an EMBL/GenBank/DDBJ whole genome shotgun (WGS) entry which is preliminary data.</text>
</comment>
<proteinExistence type="predicted"/>
<evidence type="ECO:0000313" key="1">
    <source>
        <dbReference type="EMBL" id="PWI35205.1"/>
    </source>
</evidence>
<evidence type="ECO:0000313" key="2">
    <source>
        <dbReference type="Proteomes" id="UP000245362"/>
    </source>
</evidence>
<dbReference type="Proteomes" id="UP000245362">
    <property type="component" value="Unassembled WGS sequence"/>
</dbReference>
<dbReference type="RefSeq" id="WP_109318357.1">
    <property type="nucleotide sequence ID" value="NZ_QFWT01000001.1"/>
</dbReference>
<reference evidence="1 2" key="1">
    <citation type="submission" date="2018-05" db="EMBL/GenBank/DDBJ databases">
        <title>Vibrio limimaris sp. nov., isolated from marine sediment.</title>
        <authorList>
            <person name="Li C.-M."/>
        </authorList>
    </citation>
    <scope>NUCLEOTIDE SEQUENCE [LARGE SCALE GENOMIC DNA]</scope>
    <source>
        <strain evidence="1 2">E4404</strain>
    </source>
</reference>
<organism evidence="1 2">
    <name type="scientific">Vibrio albus</name>
    <dbReference type="NCBI Taxonomy" id="2200953"/>
    <lineage>
        <taxon>Bacteria</taxon>
        <taxon>Pseudomonadati</taxon>
        <taxon>Pseudomonadota</taxon>
        <taxon>Gammaproteobacteria</taxon>
        <taxon>Vibrionales</taxon>
        <taxon>Vibrionaceae</taxon>
        <taxon>Vibrio</taxon>
    </lineage>
</organism>